<protein>
    <recommendedName>
        <fullName evidence="4">Secreted protein</fullName>
    </recommendedName>
</protein>
<comment type="caution">
    <text evidence="2">The sequence shown here is derived from an EMBL/GenBank/DDBJ whole genome shotgun (WGS) entry which is preliminary data.</text>
</comment>
<sequence length="119" mass="12741">MSDNIVIGVLACSRLAVLLALCCATATENGSDVGERRCTDRVDVNQYTACGHCGVGRQKANLRARPKLGDLGISDAFPLRTPTPEAHLELTSGLPSFSLDFILDTDTFLHIYANSNSSE</sequence>
<dbReference type="AlphaFoldDB" id="A0AAD7NJ53"/>
<dbReference type="EMBL" id="JARJLG010000043">
    <property type="protein sequence ID" value="KAJ7762379.1"/>
    <property type="molecule type" value="Genomic_DNA"/>
</dbReference>
<evidence type="ECO:0000256" key="1">
    <source>
        <dbReference type="SAM" id="SignalP"/>
    </source>
</evidence>
<name>A0AAD7NJ53_9AGAR</name>
<accession>A0AAD7NJ53</accession>
<keyword evidence="3" id="KW-1185">Reference proteome</keyword>
<gene>
    <name evidence="2" type="ORF">DFH07DRAFT_409332</name>
</gene>
<proteinExistence type="predicted"/>
<feature type="signal peptide" evidence="1">
    <location>
        <begin position="1"/>
        <end position="26"/>
    </location>
</feature>
<evidence type="ECO:0000313" key="3">
    <source>
        <dbReference type="Proteomes" id="UP001215280"/>
    </source>
</evidence>
<dbReference type="Proteomes" id="UP001215280">
    <property type="component" value="Unassembled WGS sequence"/>
</dbReference>
<evidence type="ECO:0000313" key="2">
    <source>
        <dbReference type="EMBL" id="KAJ7762379.1"/>
    </source>
</evidence>
<feature type="chain" id="PRO_5042159371" description="Secreted protein" evidence="1">
    <location>
        <begin position="27"/>
        <end position="119"/>
    </location>
</feature>
<evidence type="ECO:0008006" key="4">
    <source>
        <dbReference type="Google" id="ProtNLM"/>
    </source>
</evidence>
<reference evidence="2" key="1">
    <citation type="submission" date="2023-03" db="EMBL/GenBank/DDBJ databases">
        <title>Massive genome expansion in bonnet fungi (Mycena s.s.) driven by repeated elements and novel gene families across ecological guilds.</title>
        <authorList>
            <consortium name="Lawrence Berkeley National Laboratory"/>
            <person name="Harder C.B."/>
            <person name="Miyauchi S."/>
            <person name="Viragh M."/>
            <person name="Kuo A."/>
            <person name="Thoen E."/>
            <person name="Andreopoulos B."/>
            <person name="Lu D."/>
            <person name="Skrede I."/>
            <person name="Drula E."/>
            <person name="Henrissat B."/>
            <person name="Morin E."/>
            <person name="Kohler A."/>
            <person name="Barry K."/>
            <person name="LaButti K."/>
            <person name="Morin E."/>
            <person name="Salamov A."/>
            <person name="Lipzen A."/>
            <person name="Mereny Z."/>
            <person name="Hegedus B."/>
            <person name="Baldrian P."/>
            <person name="Stursova M."/>
            <person name="Weitz H."/>
            <person name="Taylor A."/>
            <person name="Grigoriev I.V."/>
            <person name="Nagy L.G."/>
            <person name="Martin F."/>
            <person name="Kauserud H."/>
        </authorList>
    </citation>
    <scope>NUCLEOTIDE SEQUENCE</scope>
    <source>
        <strain evidence="2">CBHHK188m</strain>
    </source>
</reference>
<keyword evidence="1" id="KW-0732">Signal</keyword>
<organism evidence="2 3">
    <name type="scientific">Mycena maculata</name>
    <dbReference type="NCBI Taxonomy" id="230809"/>
    <lineage>
        <taxon>Eukaryota</taxon>
        <taxon>Fungi</taxon>
        <taxon>Dikarya</taxon>
        <taxon>Basidiomycota</taxon>
        <taxon>Agaricomycotina</taxon>
        <taxon>Agaricomycetes</taxon>
        <taxon>Agaricomycetidae</taxon>
        <taxon>Agaricales</taxon>
        <taxon>Marasmiineae</taxon>
        <taxon>Mycenaceae</taxon>
        <taxon>Mycena</taxon>
    </lineage>
</organism>